<feature type="domain" description="Beta-lactamase-related" evidence="1">
    <location>
        <begin position="11"/>
        <end position="318"/>
    </location>
</feature>
<reference evidence="2 3" key="1">
    <citation type="submission" date="2020-05" db="EMBL/GenBank/DDBJ databases">
        <title>Strain PA2F3 complete genome.</title>
        <authorList>
            <person name="Kim Y.-S."/>
            <person name="Kim S.-J."/>
            <person name="Jung H.-k."/>
            <person name="Kim S.-E."/>
            <person name="Kim K.-H."/>
        </authorList>
    </citation>
    <scope>NUCLEOTIDE SEQUENCE [LARGE SCALE GENOMIC DNA]</scope>
    <source>
        <strain evidence="2 3">PA2F3</strain>
    </source>
</reference>
<dbReference type="EMBL" id="CP054038">
    <property type="protein sequence ID" value="QKJ20663.1"/>
    <property type="molecule type" value="Genomic_DNA"/>
</dbReference>
<evidence type="ECO:0000313" key="3">
    <source>
        <dbReference type="Proteomes" id="UP000502498"/>
    </source>
</evidence>
<dbReference type="Gene3D" id="3.40.710.10">
    <property type="entry name" value="DD-peptidase/beta-lactamase superfamily"/>
    <property type="match status" value="1"/>
</dbReference>
<proteinExistence type="predicted"/>
<gene>
    <name evidence="2" type="ORF">HQM25_15765</name>
</gene>
<dbReference type="Pfam" id="PF00144">
    <property type="entry name" value="Beta-lactamase"/>
    <property type="match status" value="1"/>
</dbReference>
<dbReference type="InterPro" id="IPR012338">
    <property type="entry name" value="Beta-lactam/transpept-like"/>
</dbReference>
<dbReference type="InterPro" id="IPR050789">
    <property type="entry name" value="Diverse_Enzym_Activities"/>
</dbReference>
<organism evidence="2 3">
    <name type="scientific">Microbacterium hominis</name>
    <dbReference type="NCBI Taxonomy" id="162426"/>
    <lineage>
        <taxon>Bacteria</taxon>
        <taxon>Bacillati</taxon>
        <taxon>Actinomycetota</taxon>
        <taxon>Actinomycetes</taxon>
        <taxon>Micrococcales</taxon>
        <taxon>Microbacteriaceae</taxon>
        <taxon>Microbacterium</taxon>
    </lineage>
</organism>
<protein>
    <submittedName>
        <fullName evidence="2">Beta-lactamase family protein</fullName>
    </submittedName>
</protein>
<dbReference type="PANTHER" id="PTHR43283:SF3">
    <property type="entry name" value="BETA-LACTAMASE FAMILY PROTEIN (AFU_ORTHOLOGUE AFUA_5G07500)"/>
    <property type="match status" value="1"/>
</dbReference>
<dbReference type="InterPro" id="IPR001466">
    <property type="entry name" value="Beta-lactam-related"/>
</dbReference>
<evidence type="ECO:0000313" key="2">
    <source>
        <dbReference type="EMBL" id="QKJ20663.1"/>
    </source>
</evidence>
<dbReference type="Proteomes" id="UP000502498">
    <property type="component" value="Chromosome"/>
</dbReference>
<dbReference type="SUPFAM" id="SSF56601">
    <property type="entry name" value="beta-lactamase/transpeptidase-like"/>
    <property type="match status" value="1"/>
</dbReference>
<evidence type="ECO:0000259" key="1">
    <source>
        <dbReference type="Pfam" id="PF00144"/>
    </source>
</evidence>
<dbReference type="RefSeq" id="WP_172991088.1">
    <property type="nucleotide sequence ID" value="NZ_CP054038.1"/>
</dbReference>
<accession>A0A7D4UCF0</accession>
<dbReference type="PANTHER" id="PTHR43283">
    <property type="entry name" value="BETA-LACTAMASE-RELATED"/>
    <property type="match status" value="1"/>
</dbReference>
<dbReference type="AlphaFoldDB" id="A0A7D4UCF0"/>
<name>A0A7D4UCF0_9MICO</name>
<sequence>MTSYSAAFDWARRHVDAGRLPSAVLGVTTADGVVALDAIGATNGRVARVEDAYRLFSITKPLTGIAAARAIERGLATPETPLREALPEFGANRDDIVRLKHLASHTSGISEPPLDPAEPLRDLLVRGGRDFAAGTVSRYSTVAFEGIAAMIEHATGSTWHAEVARFGHAIGADGFTLDESADPHEVVDAAAAGLDTARFIAAKHPGAGLIARAGDLLALGAELLRIEAGEPGILRPATLAMMRRPLTGAIPRLDPYPAERGQDWGFTWNLRTRAPGLIDQDVYGHGGWAGTEFWVHPTAGIAWVLMTNKGQRPGVDADELANAIVSAH</sequence>